<feature type="compositionally biased region" description="Basic residues" evidence="2">
    <location>
        <begin position="477"/>
        <end position="486"/>
    </location>
</feature>
<dbReference type="InterPro" id="IPR016024">
    <property type="entry name" value="ARM-type_fold"/>
</dbReference>
<proteinExistence type="inferred from homology"/>
<dbReference type="PANTHER" id="PTHR20959">
    <property type="entry name" value="TRANSPORT AND GOLGI ORGANIZATION PROTEIN 6 FAMILY MEMBER"/>
    <property type="match status" value="1"/>
</dbReference>
<dbReference type="InterPro" id="IPR039600">
    <property type="entry name" value="TANGO6/Rtp1"/>
</dbReference>
<evidence type="ECO:0000256" key="2">
    <source>
        <dbReference type="SAM" id="MobiDB-lite"/>
    </source>
</evidence>
<dbReference type="Proteomes" id="UP000006911">
    <property type="component" value="Unassembled WGS sequence"/>
</dbReference>
<evidence type="ECO:0000259" key="3">
    <source>
        <dbReference type="Pfam" id="PF10304"/>
    </source>
</evidence>
<dbReference type="GeneID" id="9185935"/>
<dbReference type="eggNOG" id="KOG4653">
    <property type="taxonomic scope" value="Eukaryota"/>
</dbReference>
<protein>
    <submittedName>
        <fullName evidence="5">(Perigord truffle) hypothetical protein</fullName>
    </submittedName>
</protein>
<dbReference type="Pfam" id="PF10304">
    <property type="entry name" value="RTP1_C2"/>
    <property type="match status" value="1"/>
</dbReference>
<dbReference type="HOGENOM" id="CLU_006300_0_0_1"/>
<dbReference type="InterPro" id="IPR019414">
    <property type="entry name" value="Rtp1_C2"/>
</dbReference>
<feature type="domain" description="RNA polymerase II assembly factor Rtp1 C-terminal" evidence="3">
    <location>
        <begin position="602"/>
        <end position="631"/>
    </location>
</feature>
<dbReference type="EMBL" id="FN430329">
    <property type="protein sequence ID" value="CAZ84567.1"/>
    <property type="molecule type" value="Genomic_DNA"/>
</dbReference>
<evidence type="ECO:0000256" key="1">
    <source>
        <dbReference type="ARBA" id="ARBA00005724"/>
    </source>
</evidence>
<dbReference type="GO" id="GO:0009306">
    <property type="term" value="P:protein secretion"/>
    <property type="evidence" value="ECO:0007669"/>
    <property type="project" value="TreeGrafter"/>
</dbReference>
<dbReference type="SUPFAM" id="SSF48371">
    <property type="entry name" value="ARM repeat"/>
    <property type="match status" value="1"/>
</dbReference>
<evidence type="ECO:0000313" key="6">
    <source>
        <dbReference type="Proteomes" id="UP000006911"/>
    </source>
</evidence>
<dbReference type="Gene3D" id="1.25.10.10">
    <property type="entry name" value="Leucine-rich Repeat Variant"/>
    <property type="match status" value="1"/>
</dbReference>
<dbReference type="Pfam" id="PF10363">
    <property type="entry name" value="RTP1_C1"/>
    <property type="match status" value="1"/>
</dbReference>
<evidence type="ECO:0000313" key="5">
    <source>
        <dbReference type="EMBL" id="CAZ84567.1"/>
    </source>
</evidence>
<keyword evidence="6" id="KW-1185">Reference proteome</keyword>
<name>D5GJ74_TUBMM</name>
<dbReference type="KEGG" id="tml:GSTUM_00008870001"/>
<dbReference type="RefSeq" id="XP_002840376.1">
    <property type="nucleotide sequence ID" value="XM_002840330.1"/>
</dbReference>
<dbReference type="InParanoid" id="D5GJ74"/>
<sequence>MEDDTAKDPDIKPLVSETDLSNALRHLEILLSSQPSPALPQRLVSPILLPLWALTNFAKSTGRSTWYERTILLLRTYIKTSPDESALQKIQGRILYSGGEAWEFGPGSEGGIEIRFRVGGAAGFDLSKADARVQEFLGLLEDDGVSGGVFNDFFLRILRVWLGRRNSEVEDPVEMFTTLKILQEVLGRYEEMLAKNPTQILQIVKGVLDEHMEYLEGLNTSAEAVITPSLDGLGKIISNSPPPYLKADGGGEELGEENERTQTLTMALSLLSVIISNPTTKLTHLDERLIQILQPALAHITASKFTNPDIKTLMLNITSLLTLHSPSTNSPSSPTTLLTRQKETYLLALSYLRDPLIPVRAHGLHLLRELILSSSPVINIQTTLSQLISQLKDDDSFVYLNTIKCLSALTDRHSGSVTRMLVEAYLDNEEEGQGKLSLDQRLRLGEALLATVQRLGGALVGETARLLSEAMISTASSRRRRHHKHTPPHDPPKDEEGENPVAAAEDERIRTSALSILGAAIETNPTGLGSGIISNALDVCVSILTLETAAEGATLRRAAVVCISGVLKALVGGGGGGGSVEEAGVGWREGVWEVVRERVSVIRRVVGYLGVTDGDGLVREQARVVMENLEAVVWVWVGRGGTSVAVGGGMLGNLEGVVGV</sequence>
<feature type="region of interest" description="Disordered" evidence="2">
    <location>
        <begin position="474"/>
        <end position="502"/>
    </location>
</feature>
<reference evidence="5 6" key="1">
    <citation type="journal article" date="2010" name="Nature">
        <title>Perigord black truffle genome uncovers evolutionary origins and mechanisms of symbiosis.</title>
        <authorList>
            <person name="Martin F."/>
            <person name="Kohler A."/>
            <person name="Murat C."/>
            <person name="Balestrini R."/>
            <person name="Coutinho P.M."/>
            <person name="Jaillon O."/>
            <person name="Montanini B."/>
            <person name="Morin E."/>
            <person name="Noel B."/>
            <person name="Percudani R."/>
            <person name="Porcel B."/>
            <person name="Rubini A."/>
            <person name="Amicucci A."/>
            <person name="Amselem J."/>
            <person name="Anthouard V."/>
            <person name="Arcioni S."/>
            <person name="Artiguenave F."/>
            <person name="Aury J.M."/>
            <person name="Ballario P."/>
            <person name="Bolchi A."/>
            <person name="Brenna A."/>
            <person name="Brun A."/>
            <person name="Buee M."/>
            <person name="Cantarel B."/>
            <person name="Chevalier G."/>
            <person name="Couloux A."/>
            <person name="Da Silva C."/>
            <person name="Denoeud F."/>
            <person name="Duplessis S."/>
            <person name="Ghignone S."/>
            <person name="Hilselberger B."/>
            <person name="Iotti M."/>
            <person name="Marcais B."/>
            <person name="Mello A."/>
            <person name="Miranda M."/>
            <person name="Pacioni G."/>
            <person name="Quesneville H."/>
            <person name="Riccioni C."/>
            <person name="Ruotolo R."/>
            <person name="Splivallo R."/>
            <person name="Stocchi V."/>
            <person name="Tisserant E."/>
            <person name="Viscomi A.R."/>
            <person name="Zambonelli A."/>
            <person name="Zampieri E."/>
            <person name="Henrissat B."/>
            <person name="Lebrun M.H."/>
            <person name="Paolocci F."/>
            <person name="Bonfante P."/>
            <person name="Ottonello S."/>
            <person name="Wincker P."/>
        </authorList>
    </citation>
    <scope>NUCLEOTIDE SEQUENCE [LARGE SCALE GENOMIC DNA]</scope>
    <source>
        <strain evidence="5 6">Mel28</strain>
    </source>
</reference>
<feature type="domain" description="RNA polymerase II assembly factor Rtp1 C-terminal" evidence="4">
    <location>
        <begin position="348"/>
        <end position="457"/>
    </location>
</feature>
<dbReference type="InterPro" id="IPR011989">
    <property type="entry name" value="ARM-like"/>
</dbReference>
<comment type="similarity">
    <text evidence="1">Belongs to the Tango6 family.</text>
</comment>
<dbReference type="PANTHER" id="PTHR20959:SF1">
    <property type="entry name" value="TRANSPORT AND GOLGI ORGANIZATION PROTEIN 6 HOMOLOG"/>
    <property type="match status" value="1"/>
</dbReference>
<dbReference type="AlphaFoldDB" id="D5GJ74"/>
<evidence type="ECO:0000259" key="4">
    <source>
        <dbReference type="Pfam" id="PF10363"/>
    </source>
</evidence>
<accession>D5GJ74</accession>
<organism evidence="5 6">
    <name type="scientific">Tuber melanosporum (strain Mel28)</name>
    <name type="common">Perigord black truffle</name>
    <dbReference type="NCBI Taxonomy" id="656061"/>
    <lineage>
        <taxon>Eukaryota</taxon>
        <taxon>Fungi</taxon>
        <taxon>Dikarya</taxon>
        <taxon>Ascomycota</taxon>
        <taxon>Pezizomycotina</taxon>
        <taxon>Pezizomycetes</taxon>
        <taxon>Pezizales</taxon>
        <taxon>Tuberaceae</taxon>
        <taxon>Tuber</taxon>
    </lineage>
</organism>
<gene>
    <name evidence="5" type="ORF">GSTUM_00008870001</name>
</gene>
<dbReference type="OMA" id="SETIIMI"/>
<dbReference type="InterPro" id="IPR019451">
    <property type="entry name" value="Rtp1_C1"/>
</dbReference>